<gene>
    <name evidence="1" type="ORF">XM53_17930</name>
</gene>
<keyword evidence="2" id="KW-1185">Reference proteome</keyword>
<accession>A0A0T5NQ94</accession>
<name>A0A0T5NQ94_9RHOB</name>
<comment type="caution">
    <text evidence="1">The sequence shown here is derived from an EMBL/GenBank/DDBJ whole genome shotgun (WGS) entry which is preliminary data.</text>
</comment>
<dbReference type="Proteomes" id="UP000051295">
    <property type="component" value="Unassembled WGS sequence"/>
</dbReference>
<dbReference type="AlphaFoldDB" id="A0A0T5NQ94"/>
<dbReference type="EMBL" id="LAXJ01000023">
    <property type="protein sequence ID" value="KRS11127.1"/>
    <property type="molecule type" value="Genomic_DNA"/>
</dbReference>
<evidence type="ECO:0000313" key="1">
    <source>
        <dbReference type="EMBL" id="KRS11127.1"/>
    </source>
</evidence>
<organism evidence="1 2">
    <name type="scientific">Roseovarius atlanticus</name>
    <dbReference type="NCBI Taxonomy" id="1641875"/>
    <lineage>
        <taxon>Bacteria</taxon>
        <taxon>Pseudomonadati</taxon>
        <taxon>Pseudomonadota</taxon>
        <taxon>Alphaproteobacteria</taxon>
        <taxon>Rhodobacterales</taxon>
        <taxon>Roseobacteraceae</taxon>
        <taxon>Roseovarius</taxon>
    </lineage>
</organism>
<protein>
    <submittedName>
        <fullName evidence="1">Uncharacterized protein</fullName>
    </submittedName>
</protein>
<evidence type="ECO:0000313" key="2">
    <source>
        <dbReference type="Proteomes" id="UP000051295"/>
    </source>
</evidence>
<proteinExistence type="predicted"/>
<sequence>MQVGCPYLVRCAIDHLICGQNTVLYQLADDVIGDTKLFRRLGHGAPRAILVGRQVSVNIIYTPDG</sequence>
<reference evidence="1 2" key="1">
    <citation type="submission" date="2015-04" db="EMBL/GenBank/DDBJ databases">
        <title>The draft genome sequence of Roseovarius sp.R12b.</title>
        <authorList>
            <person name="Li G."/>
            <person name="Lai Q."/>
            <person name="Shao Z."/>
            <person name="Yan P."/>
        </authorList>
    </citation>
    <scope>NUCLEOTIDE SEQUENCE [LARGE SCALE GENOMIC DNA]</scope>
    <source>
        <strain evidence="1 2">R12B</strain>
    </source>
</reference>